<dbReference type="PIRSF" id="PIRSF037834">
    <property type="entry name" value="PA_CoA_Oase3"/>
    <property type="match status" value="1"/>
</dbReference>
<dbReference type="Pfam" id="PF05138">
    <property type="entry name" value="PaaA_PaaC"/>
    <property type="match status" value="1"/>
</dbReference>
<evidence type="ECO:0000313" key="1">
    <source>
        <dbReference type="EMBL" id="KNG93265.1"/>
    </source>
</evidence>
<dbReference type="GO" id="GO:0010124">
    <property type="term" value="P:phenylacetate catabolic process"/>
    <property type="evidence" value="ECO:0007669"/>
    <property type="project" value="InterPro"/>
</dbReference>
<reference evidence="1 2" key="1">
    <citation type="journal article" date="2015" name="Int. J. Syst. Evol. Microbiol.">
        <title>Aestuariivita atlantica sp. nov., isolated from deep sea sediment of the Atlantic Ocean.</title>
        <authorList>
            <person name="Li G."/>
            <person name="Lai Q."/>
            <person name="Du Y."/>
            <person name="Liu X."/>
            <person name="Sun F."/>
            <person name="Shao Z."/>
        </authorList>
    </citation>
    <scope>NUCLEOTIDE SEQUENCE [LARGE SCALE GENOMIC DNA]</scope>
    <source>
        <strain evidence="1 2">22II-S11-z3</strain>
    </source>
</reference>
<name>A0A0L1JNC8_9RHOB</name>
<gene>
    <name evidence="1" type="ORF">ATO11_12490</name>
</gene>
<dbReference type="RefSeq" id="WP_050531222.1">
    <property type="nucleotide sequence ID" value="NZ_AQQZ01000005.1"/>
</dbReference>
<keyword evidence="2" id="KW-1185">Reference proteome</keyword>
<evidence type="ECO:0000313" key="2">
    <source>
        <dbReference type="Proteomes" id="UP000036938"/>
    </source>
</evidence>
<dbReference type="PANTHER" id="PTHR30458">
    <property type="entry name" value="PHENYLACETIC ACID DEGRADATION PROTEIN PAA"/>
    <property type="match status" value="1"/>
</dbReference>
<dbReference type="PANTHER" id="PTHR30458:SF0">
    <property type="entry name" value="1,2-PHENYLACETYL-COA EPOXIDASE, SUBUNIT C"/>
    <property type="match status" value="1"/>
</dbReference>
<comment type="caution">
    <text evidence="1">The sequence shown here is derived from an EMBL/GenBank/DDBJ whole genome shotgun (WGS) entry which is preliminary data.</text>
</comment>
<dbReference type="AlphaFoldDB" id="A0A0L1JNC8"/>
<dbReference type="Proteomes" id="UP000036938">
    <property type="component" value="Unassembled WGS sequence"/>
</dbReference>
<dbReference type="PATRIC" id="fig|1317121.7.peg.3207"/>
<dbReference type="InterPro" id="IPR007814">
    <property type="entry name" value="PaaA_PaaC"/>
</dbReference>
<dbReference type="Gene3D" id="1.20.1260.10">
    <property type="match status" value="1"/>
</dbReference>
<dbReference type="GO" id="GO:0005829">
    <property type="term" value="C:cytosol"/>
    <property type="evidence" value="ECO:0007669"/>
    <property type="project" value="TreeGrafter"/>
</dbReference>
<protein>
    <submittedName>
        <fullName evidence="1">Phenylacetic acid degradation protein</fullName>
    </submittedName>
</protein>
<dbReference type="SUPFAM" id="SSF47240">
    <property type="entry name" value="Ferritin-like"/>
    <property type="match status" value="1"/>
</dbReference>
<dbReference type="InterPro" id="IPR009078">
    <property type="entry name" value="Ferritin-like_SF"/>
</dbReference>
<dbReference type="InterPro" id="IPR012347">
    <property type="entry name" value="Ferritin-like"/>
</dbReference>
<dbReference type="NCBIfam" id="TIGR02158">
    <property type="entry name" value="PA_CoA_Oxy3"/>
    <property type="match status" value="1"/>
</dbReference>
<dbReference type="OrthoDB" id="9789947at2"/>
<proteinExistence type="predicted"/>
<accession>A0A0L1JNC8</accession>
<sequence length="250" mass="27619">MATPLFTALLRLADDHLILGHRLSEWCGHAPMLEEDLALPNIALDLIGQARALYTYAGEVEGAGRDEDALAYGRHERGYVNALICETENGDFARTMYRQCVFAVFMGRFWEAAVTSSDPTLAAIAAKARKETAYHIRHSAEWVIRMGDGTDESTRRMRDAATYLAPYIGELFEADTVTDALSADGIWPDPPALQSGWIADMTPILDQALLPMPDLGFAHTGGRQGVHTEGMGYLLAELHYMQRAYPGLTW</sequence>
<dbReference type="InterPro" id="IPR011882">
    <property type="entry name" value="PaaC"/>
</dbReference>
<organism evidence="1 2">
    <name type="scientific">Pseudaestuariivita atlantica</name>
    <dbReference type="NCBI Taxonomy" id="1317121"/>
    <lineage>
        <taxon>Bacteria</taxon>
        <taxon>Pseudomonadati</taxon>
        <taxon>Pseudomonadota</taxon>
        <taxon>Alphaproteobacteria</taxon>
        <taxon>Rhodobacterales</taxon>
        <taxon>Paracoccaceae</taxon>
        <taxon>Pseudaestuariivita</taxon>
    </lineage>
</organism>
<dbReference type="InterPro" id="IPR052703">
    <property type="entry name" value="Aromatic_CoA_ox/epox"/>
</dbReference>
<dbReference type="STRING" id="1317121.ATO11_12490"/>
<dbReference type="EMBL" id="AQQZ01000005">
    <property type="protein sequence ID" value="KNG93265.1"/>
    <property type="molecule type" value="Genomic_DNA"/>
</dbReference>